<feature type="non-terminal residue" evidence="1">
    <location>
        <position position="1"/>
    </location>
</feature>
<evidence type="ECO:0000313" key="1">
    <source>
        <dbReference type="EMBL" id="RDX90446.1"/>
    </source>
</evidence>
<sequence>MAYCQQLDQDDVEADEKGAYPLRAIENNKRTLRRLMADFFLSGAILYKRSADWMLLCCVDEQEAMGIMEEIHEEPSAPTPTTTP</sequence>
<organism evidence="1 2">
    <name type="scientific">Mucuna pruriens</name>
    <name type="common">Velvet bean</name>
    <name type="synonym">Dolichos pruriens</name>
    <dbReference type="NCBI Taxonomy" id="157652"/>
    <lineage>
        <taxon>Eukaryota</taxon>
        <taxon>Viridiplantae</taxon>
        <taxon>Streptophyta</taxon>
        <taxon>Embryophyta</taxon>
        <taxon>Tracheophyta</taxon>
        <taxon>Spermatophyta</taxon>
        <taxon>Magnoliopsida</taxon>
        <taxon>eudicotyledons</taxon>
        <taxon>Gunneridae</taxon>
        <taxon>Pentapetalae</taxon>
        <taxon>rosids</taxon>
        <taxon>fabids</taxon>
        <taxon>Fabales</taxon>
        <taxon>Fabaceae</taxon>
        <taxon>Papilionoideae</taxon>
        <taxon>50 kb inversion clade</taxon>
        <taxon>NPAAA clade</taxon>
        <taxon>indigoferoid/millettioid clade</taxon>
        <taxon>Phaseoleae</taxon>
        <taxon>Mucuna</taxon>
    </lineage>
</organism>
<dbReference type="PANTHER" id="PTHR48475">
    <property type="entry name" value="RIBONUCLEASE H"/>
    <property type="match status" value="1"/>
</dbReference>
<name>A0A371GIT9_MUCPR</name>
<comment type="caution">
    <text evidence="1">The sequence shown here is derived from an EMBL/GenBank/DDBJ whole genome shotgun (WGS) entry which is preliminary data.</text>
</comment>
<accession>A0A371GIT9</accession>
<evidence type="ECO:0000313" key="2">
    <source>
        <dbReference type="Proteomes" id="UP000257109"/>
    </source>
</evidence>
<dbReference type="OrthoDB" id="1427860at2759"/>
<keyword evidence="2" id="KW-1185">Reference proteome</keyword>
<reference evidence="1" key="1">
    <citation type="submission" date="2018-05" db="EMBL/GenBank/DDBJ databases">
        <title>Draft genome of Mucuna pruriens seed.</title>
        <authorList>
            <person name="Nnadi N.E."/>
            <person name="Vos R."/>
            <person name="Hasami M.H."/>
            <person name="Devisetty U.K."/>
            <person name="Aguiy J.C."/>
        </authorList>
    </citation>
    <scope>NUCLEOTIDE SEQUENCE [LARGE SCALE GENOMIC DNA]</scope>
    <source>
        <strain evidence="1">JCA_2017</strain>
    </source>
</reference>
<protein>
    <submittedName>
        <fullName evidence="1">Uncharacterized protein</fullName>
    </submittedName>
</protein>
<dbReference type="PANTHER" id="PTHR48475:SF1">
    <property type="entry name" value="RNASE H TYPE-1 DOMAIN-CONTAINING PROTEIN"/>
    <property type="match status" value="1"/>
</dbReference>
<dbReference type="AlphaFoldDB" id="A0A371GIT9"/>
<gene>
    <name evidence="1" type="ORF">CR513_27686</name>
</gene>
<proteinExistence type="predicted"/>
<dbReference type="EMBL" id="QJKJ01005400">
    <property type="protein sequence ID" value="RDX90446.1"/>
    <property type="molecule type" value="Genomic_DNA"/>
</dbReference>
<dbReference type="Proteomes" id="UP000257109">
    <property type="component" value="Unassembled WGS sequence"/>
</dbReference>